<evidence type="ECO:0000313" key="5">
    <source>
        <dbReference type="EMBL" id="KAA0171203.1"/>
    </source>
</evidence>
<dbReference type="Proteomes" id="UP000325113">
    <property type="component" value="Unassembled WGS sequence"/>
</dbReference>
<dbReference type="AlphaFoldDB" id="A0A5A8EJS8"/>
<protein>
    <recommendedName>
        <fullName evidence="10">t-SNARE coiled-coil homology domain-containing protein</fullName>
    </recommendedName>
</protein>
<evidence type="ECO:0000256" key="1">
    <source>
        <dbReference type="SAM" id="Coils"/>
    </source>
</evidence>
<evidence type="ECO:0000313" key="4">
    <source>
        <dbReference type="EMBL" id="KAA0168514.1"/>
    </source>
</evidence>
<feature type="transmembrane region" description="Helical" evidence="3">
    <location>
        <begin position="119"/>
        <end position="139"/>
    </location>
</feature>
<organism evidence="6 7">
    <name type="scientific">Cafeteria roenbergensis</name>
    <name type="common">Marine flagellate</name>
    <dbReference type="NCBI Taxonomy" id="33653"/>
    <lineage>
        <taxon>Eukaryota</taxon>
        <taxon>Sar</taxon>
        <taxon>Stramenopiles</taxon>
        <taxon>Bigyra</taxon>
        <taxon>Opalozoa</taxon>
        <taxon>Bicosoecida</taxon>
        <taxon>Cafeteriaceae</taxon>
        <taxon>Cafeteria</taxon>
    </lineage>
</organism>
<evidence type="ECO:0000313" key="8">
    <source>
        <dbReference type="Proteomes" id="UP000324907"/>
    </source>
</evidence>
<evidence type="ECO:0000313" key="9">
    <source>
        <dbReference type="Proteomes" id="UP000325113"/>
    </source>
</evidence>
<sequence length="141" mass="15516">MAAAPNFGRGRMHDDADSESGRLMSERGGDGVPVRGGDHAQQTLEQLRAERLAQDELLLQVERSASGIALKSDRIRASLREQTTQVEDLHEEMGSLNARIGAMNERINVFLRRRGDCSYCGIITCLSIVLVLLIIIVIWGA</sequence>
<keyword evidence="1" id="KW-0175">Coiled coil</keyword>
<evidence type="ECO:0000256" key="2">
    <source>
        <dbReference type="SAM" id="MobiDB-lite"/>
    </source>
</evidence>
<dbReference type="Proteomes" id="UP000322899">
    <property type="component" value="Unassembled WGS sequence"/>
</dbReference>
<keyword evidence="3" id="KW-0472">Membrane</keyword>
<keyword evidence="3" id="KW-0812">Transmembrane</keyword>
<reference evidence="7 8" key="1">
    <citation type="submission" date="2019-07" db="EMBL/GenBank/DDBJ databases">
        <title>Genomes of Cafeteria roenbergensis.</title>
        <authorList>
            <person name="Fischer M.G."/>
            <person name="Hackl T."/>
            <person name="Roman M."/>
        </authorList>
    </citation>
    <scope>NUCLEOTIDE SEQUENCE [LARGE SCALE GENOMIC DNA]</scope>
    <source>
        <strain evidence="4 9">Cflag</strain>
        <strain evidence="6 7">E4-10P</strain>
        <strain evidence="5 8">RCC970-E3</strain>
    </source>
</reference>
<evidence type="ECO:0000313" key="7">
    <source>
        <dbReference type="Proteomes" id="UP000322899"/>
    </source>
</evidence>
<dbReference type="EMBL" id="VLTO01000003">
    <property type="protein sequence ID" value="KAA0177782.1"/>
    <property type="molecule type" value="Genomic_DNA"/>
</dbReference>
<dbReference type="EMBL" id="VLTM01000002">
    <property type="protein sequence ID" value="KAA0168514.1"/>
    <property type="molecule type" value="Genomic_DNA"/>
</dbReference>
<keyword evidence="3" id="KW-1133">Transmembrane helix</keyword>
<comment type="caution">
    <text evidence="6">The sequence shown here is derived from an EMBL/GenBank/DDBJ whole genome shotgun (WGS) entry which is preliminary data.</text>
</comment>
<name>A0A5A8EJS8_CAFRO</name>
<proteinExistence type="predicted"/>
<feature type="region of interest" description="Disordered" evidence="2">
    <location>
        <begin position="1"/>
        <end position="40"/>
    </location>
</feature>
<accession>A0A5A8EJS8</accession>
<gene>
    <name evidence="6" type="ORF">FNF27_00953</name>
    <name evidence="5" type="ORF">FNF28_00969</name>
    <name evidence="4" type="ORF">FNF31_00394</name>
</gene>
<evidence type="ECO:0000313" key="6">
    <source>
        <dbReference type="EMBL" id="KAA0177782.1"/>
    </source>
</evidence>
<evidence type="ECO:0000256" key="3">
    <source>
        <dbReference type="SAM" id="Phobius"/>
    </source>
</evidence>
<dbReference type="Proteomes" id="UP000324907">
    <property type="component" value="Unassembled WGS sequence"/>
</dbReference>
<feature type="coiled-coil region" evidence="1">
    <location>
        <begin position="79"/>
        <end position="106"/>
    </location>
</feature>
<evidence type="ECO:0008006" key="10">
    <source>
        <dbReference type="Google" id="ProtNLM"/>
    </source>
</evidence>
<dbReference type="EMBL" id="VLTL01000008">
    <property type="protein sequence ID" value="KAA0171203.1"/>
    <property type="molecule type" value="Genomic_DNA"/>
</dbReference>